<comment type="subcellular location">
    <subcellularLocation>
        <location evidence="1">Membrane</location>
        <topology evidence="1">Multi-pass membrane protein</topology>
    </subcellularLocation>
</comment>
<feature type="transmembrane region" description="Helical" evidence="5">
    <location>
        <begin position="117"/>
        <end position="137"/>
    </location>
</feature>
<gene>
    <name evidence="7" type="ORF">K490DRAFT_45903</name>
</gene>
<dbReference type="InterPro" id="IPR008253">
    <property type="entry name" value="Marvel"/>
</dbReference>
<feature type="domain" description="MARVEL" evidence="6">
    <location>
        <begin position="7"/>
        <end position="131"/>
    </location>
</feature>
<evidence type="ECO:0000256" key="5">
    <source>
        <dbReference type="SAM" id="Phobius"/>
    </source>
</evidence>
<feature type="transmembrane region" description="Helical" evidence="5">
    <location>
        <begin position="74"/>
        <end position="97"/>
    </location>
</feature>
<keyword evidence="2 5" id="KW-0812">Transmembrane</keyword>
<organism evidence="7 8">
    <name type="scientific">Saccharata proteae CBS 121410</name>
    <dbReference type="NCBI Taxonomy" id="1314787"/>
    <lineage>
        <taxon>Eukaryota</taxon>
        <taxon>Fungi</taxon>
        <taxon>Dikarya</taxon>
        <taxon>Ascomycota</taxon>
        <taxon>Pezizomycotina</taxon>
        <taxon>Dothideomycetes</taxon>
        <taxon>Dothideomycetes incertae sedis</taxon>
        <taxon>Botryosphaeriales</taxon>
        <taxon>Saccharataceae</taxon>
        <taxon>Saccharata</taxon>
    </lineage>
</organism>
<accession>A0A9P4HTV6</accession>
<keyword evidence="3 5" id="KW-1133">Transmembrane helix</keyword>
<sequence length="156" mass="17554">MTFNFALPLRLLQLIFAIIVLGLASFVSHWWTDHWYSHSPDEVNFIVFCAAWTLLVLVYLIVAPWRFPTFAHKFGILAAEVVTMIFWFAGFIALAVWLNDRICFGSVCASAKAATVFAAFSWLAFAATCMLASLHVWRTRGTSEKTSAPPMRMQGV</sequence>
<reference evidence="7" key="1">
    <citation type="journal article" date="2020" name="Stud. Mycol.">
        <title>101 Dothideomycetes genomes: a test case for predicting lifestyles and emergence of pathogens.</title>
        <authorList>
            <person name="Haridas S."/>
            <person name="Albert R."/>
            <person name="Binder M."/>
            <person name="Bloem J."/>
            <person name="Labutti K."/>
            <person name="Salamov A."/>
            <person name="Andreopoulos B."/>
            <person name="Baker S."/>
            <person name="Barry K."/>
            <person name="Bills G."/>
            <person name="Bluhm B."/>
            <person name="Cannon C."/>
            <person name="Castanera R."/>
            <person name="Culley D."/>
            <person name="Daum C."/>
            <person name="Ezra D."/>
            <person name="Gonzalez J."/>
            <person name="Henrissat B."/>
            <person name="Kuo A."/>
            <person name="Liang C."/>
            <person name="Lipzen A."/>
            <person name="Lutzoni F."/>
            <person name="Magnuson J."/>
            <person name="Mondo S."/>
            <person name="Nolan M."/>
            <person name="Ohm R."/>
            <person name="Pangilinan J."/>
            <person name="Park H.-J."/>
            <person name="Ramirez L."/>
            <person name="Alfaro M."/>
            <person name="Sun H."/>
            <person name="Tritt A."/>
            <person name="Yoshinaga Y."/>
            <person name="Zwiers L.-H."/>
            <person name="Turgeon B."/>
            <person name="Goodwin S."/>
            <person name="Spatafora J."/>
            <person name="Crous P."/>
            <person name="Grigoriev I."/>
        </authorList>
    </citation>
    <scope>NUCLEOTIDE SEQUENCE</scope>
    <source>
        <strain evidence="7">CBS 121410</strain>
    </source>
</reference>
<evidence type="ECO:0000313" key="7">
    <source>
        <dbReference type="EMBL" id="KAF2085823.1"/>
    </source>
</evidence>
<dbReference type="Pfam" id="PF01284">
    <property type="entry name" value="MARVEL"/>
    <property type="match status" value="1"/>
</dbReference>
<dbReference type="OrthoDB" id="2117453at2759"/>
<keyword evidence="8" id="KW-1185">Reference proteome</keyword>
<comment type="caution">
    <text evidence="7">The sequence shown here is derived from an EMBL/GenBank/DDBJ whole genome shotgun (WGS) entry which is preliminary data.</text>
</comment>
<feature type="transmembrane region" description="Helical" evidence="5">
    <location>
        <begin position="43"/>
        <end position="62"/>
    </location>
</feature>
<protein>
    <recommendedName>
        <fullName evidence="6">MARVEL domain-containing protein</fullName>
    </recommendedName>
</protein>
<evidence type="ECO:0000256" key="2">
    <source>
        <dbReference type="ARBA" id="ARBA00022692"/>
    </source>
</evidence>
<evidence type="ECO:0000313" key="8">
    <source>
        <dbReference type="Proteomes" id="UP000799776"/>
    </source>
</evidence>
<name>A0A9P4HTV6_9PEZI</name>
<proteinExistence type="predicted"/>
<dbReference type="PANTHER" id="PTHR37451:SF1">
    <property type="entry name" value="MARVEL DOMAIN-CONTAINING PROTEIN"/>
    <property type="match status" value="1"/>
</dbReference>
<dbReference type="Proteomes" id="UP000799776">
    <property type="component" value="Unassembled WGS sequence"/>
</dbReference>
<dbReference type="PANTHER" id="PTHR37451">
    <property type="entry name" value="MARVEL DOMAIN"/>
    <property type="match status" value="1"/>
</dbReference>
<dbReference type="GO" id="GO:0016020">
    <property type="term" value="C:membrane"/>
    <property type="evidence" value="ECO:0007669"/>
    <property type="project" value="UniProtKB-SubCell"/>
</dbReference>
<dbReference type="AlphaFoldDB" id="A0A9P4HTV6"/>
<evidence type="ECO:0000256" key="1">
    <source>
        <dbReference type="ARBA" id="ARBA00004141"/>
    </source>
</evidence>
<keyword evidence="4 5" id="KW-0472">Membrane</keyword>
<evidence type="ECO:0000259" key="6">
    <source>
        <dbReference type="Pfam" id="PF01284"/>
    </source>
</evidence>
<evidence type="ECO:0000256" key="3">
    <source>
        <dbReference type="ARBA" id="ARBA00022989"/>
    </source>
</evidence>
<evidence type="ECO:0000256" key="4">
    <source>
        <dbReference type="ARBA" id="ARBA00023136"/>
    </source>
</evidence>
<dbReference type="EMBL" id="ML978728">
    <property type="protein sequence ID" value="KAF2085823.1"/>
    <property type="molecule type" value="Genomic_DNA"/>
</dbReference>
<feature type="transmembrane region" description="Helical" evidence="5">
    <location>
        <begin position="12"/>
        <end position="31"/>
    </location>
</feature>